<accession>A0ABP3M4M0</accession>
<dbReference type="Proteomes" id="UP001501706">
    <property type="component" value="Unassembled WGS sequence"/>
</dbReference>
<keyword evidence="2" id="KW-0328">Glycosyltransferase</keyword>
<evidence type="ECO:0000259" key="5">
    <source>
        <dbReference type="Pfam" id="PF00535"/>
    </source>
</evidence>
<dbReference type="Pfam" id="PF00535">
    <property type="entry name" value="Glycos_transf_2"/>
    <property type="match status" value="1"/>
</dbReference>
<comment type="caution">
    <text evidence="6">The sequence shown here is derived from an EMBL/GenBank/DDBJ whole genome shotgun (WGS) entry which is preliminary data.</text>
</comment>
<evidence type="ECO:0000313" key="7">
    <source>
        <dbReference type="Proteomes" id="UP001501706"/>
    </source>
</evidence>
<dbReference type="SUPFAM" id="SSF53448">
    <property type="entry name" value="Nucleotide-diphospho-sugar transferases"/>
    <property type="match status" value="1"/>
</dbReference>
<protein>
    <submittedName>
        <fullName evidence="6">Glycosyltransferase family 2 protein</fullName>
    </submittedName>
</protein>
<evidence type="ECO:0000256" key="4">
    <source>
        <dbReference type="SAM" id="MobiDB-lite"/>
    </source>
</evidence>
<feature type="region of interest" description="Disordered" evidence="4">
    <location>
        <begin position="289"/>
        <end position="309"/>
    </location>
</feature>
<organism evidence="6 7">
    <name type="scientific">Pigmentiphaga daeguensis</name>
    <dbReference type="NCBI Taxonomy" id="414049"/>
    <lineage>
        <taxon>Bacteria</taxon>
        <taxon>Pseudomonadati</taxon>
        <taxon>Pseudomonadota</taxon>
        <taxon>Betaproteobacteria</taxon>
        <taxon>Burkholderiales</taxon>
        <taxon>Alcaligenaceae</taxon>
        <taxon>Pigmentiphaga</taxon>
    </lineage>
</organism>
<dbReference type="RefSeq" id="WP_343927763.1">
    <property type="nucleotide sequence ID" value="NZ_BAAAEN010000011.1"/>
</dbReference>
<evidence type="ECO:0000313" key="6">
    <source>
        <dbReference type="EMBL" id="GAA0511062.1"/>
    </source>
</evidence>
<evidence type="ECO:0000256" key="1">
    <source>
        <dbReference type="ARBA" id="ARBA00006739"/>
    </source>
</evidence>
<dbReference type="PANTHER" id="PTHR43179">
    <property type="entry name" value="RHAMNOSYLTRANSFERASE WBBL"/>
    <property type="match status" value="1"/>
</dbReference>
<dbReference type="Gene3D" id="3.90.550.10">
    <property type="entry name" value="Spore Coat Polysaccharide Biosynthesis Protein SpsA, Chain A"/>
    <property type="match status" value="1"/>
</dbReference>
<name>A0ABP3M4M0_9BURK</name>
<gene>
    <name evidence="6" type="ORF">GCM10009097_30410</name>
</gene>
<dbReference type="EMBL" id="BAAAEN010000011">
    <property type="protein sequence ID" value="GAA0511062.1"/>
    <property type="molecule type" value="Genomic_DNA"/>
</dbReference>
<reference evidence="7" key="1">
    <citation type="journal article" date="2019" name="Int. J. Syst. Evol. Microbiol.">
        <title>The Global Catalogue of Microorganisms (GCM) 10K type strain sequencing project: providing services to taxonomists for standard genome sequencing and annotation.</title>
        <authorList>
            <consortium name="The Broad Institute Genomics Platform"/>
            <consortium name="The Broad Institute Genome Sequencing Center for Infectious Disease"/>
            <person name="Wu L."/>
            <person name="Ma J."/>
        </authorList>
    </citation>
    <scope>NUCLEOTIDE SEQUENCE [LARGE SCALE GENOMIC DNA]</scope>
    <source>
        <strain evidence="7">JCM 14330</strain>
    </source>
</reference>
<evidence type="ECO:0000256" key="2">
    <source>
        <dbReference type="ARBA" id="ARBA00022676"/>
    </source>
</evidence>
<keyword evidence="3" id="KW-0808">Transferase</keyword>
<comment type="similarity">
    <text evidence="1">Belongs to the glycosyltransferase 2 family.</text>
</comment>
<proteinExistence type="inferred from homology"/>
<evidence type="ECO:0000256" key="3">
    <source>
        <dbReference type="ARBA" id="ARBA00022679"/>
    </source>
</evidence>
<sequence length="309" mass="33569">MTSAEPRVTVVVLTHDRCDEVLRTVGGLSALPDRVRRCVVDNGSRDGSADALRAAFPGVHVIEAGGNLGAAGRNLGVRRARTPYVAFCDDDTCWQPHSLDLAADILDRHPDIAVLCAQVQVGDDGRPDPACERMARSPLPSRGMPGKALLGFLAGAAVMRTCAFLETGGYHPAFFIGAEEALMALDFAAAGWRMVYCPRIFTRHYPSARRDAPLRRQLLARNEIWTAWLRLPLAEAGRETLRILRGLRGTARLGVAWSALRGLLWIPGQRRVVPPQVLAMRRTLAHDAQAGAGPVPLPGRRSAPSSRER</sequence>
<dbReference type="PANTHER" id="PTHR43179:SF12">
    <property type="entry name" value="GALACTOFURANOSYLTRANSFERASE GLFT2"/>
    <property type="match status" value="1"/>
</dbReference>
<dbReference type="InterPro" id="IPR001173">
    <property type="entry name" value="Glyco_trans_2-like"/>
</dbReference>
<keyword evidence="7" id="KW-1185">Reference proteome</keyword>
<dbReference type="InterPro" id="IPR029044">
    <property type="entry name" value="Nucleotide-diphossugar_trans"/>
</dbReference>
<feature type="domain" description="Glycosyltransferase 2-like" evidence="5">
    <location>
        <begin position="9"/>
        <end position="138"/>
    </location>
</feature>